<comment type="caution">
    <text evidence="8">The sequence shown here is derived from an EMBL/GenBank/DDBJ whole genome shotgun (WGS) entry which is preliminary data.</text>
</comment>
<dbReference type="SUPFAM" id="SSF52518">
    <property type="entry name" value="Thiamin diphosphate-binding fold (THDP-binding)"/>
    <property type="match status" value="1"/>
</dbReference>
<dbReference type="InterPro" id="IPR005477">
    <property type="entry name" value="Dxylulose-5-P_synthase"/>
</dbReference>
<reference evidence="8" key="2">
    <citation type="journal article" date="2014" name="ISME J.">
        <title>Microbial stratification in low pH oxic and suboxic macroscopic growths along an acid mine drainage.</title>
        <authorList>
            <person name="Mendez-Garcia C."/>
            <person name="Mesa V."/>
            <person name="Sprenger R.R."/>
            <person name="Richter M."/>
            <person name="Diez M.S."/>
            <person name="Solano J."/>
            <person name="Bargiela R."/>
            <person name="Golyshina O.V."/>
            <person name="Manteca A."/>
            <person name="Ramos J.L."/>
            <person name="Gallego J.R."/>
            <person name="Llorente I."/>
            <person name="Martins Dos Santos V.A."/>
            <person name="Jensen O.N."/>
            <person name="Pelaez A.I."/>
            <person name="Sanchez J."/>
            <person name="Ferrer M."/>
        </authorList>
    </citation>
    <scope>NUCLEOTIDE SEQUENCE</scope>
</reference>
<dbReference type="InterPro" id="IPR049557">
    <property type="entry name" value="Transketolase_CS"/>
</dbReference>
<dbReference type="PANTHER" id="PTHR43322:SF5">
    <property type="entry name" value="1-DEOXY-D-XYLULOSE-5-PHOSPHATE SYNTHASE, CHLOROPLASTIC"/>
    <property type="match status" value="1"/>
</dbReference>
<feature type="non-terminal residue" evidence="8">
    <location>
        <position position="149"/>
    </location>
</feature>
<evidence type="ECO:0000256" key="2">
    <source>
        <dbReference type="ARBA" id="ARBA00001964"/>
    </source>
</evidence>
<dbReference type="EMBL" id="AUZZ01004248">
    <property type="protein sequence ID" value="EQD54297.1"/>
    <property type="molecule type" value="Genomic_DNA"/>
</dbReference>
<reference evidence="8" key="1">
    <citation type="submission" date="2013-08" db="EMBL/GenBank/DDBJ databases">
        <authorList>
            <person name="Mendez C."/>
            <person name="Richter M."/>
            <person name="Ferrer M."/>
            <person name="Sanchez J."/>
        </authorList>
    </citation>
    <scope>NUCLEOTIDE SEQUENCE</scope>
</reference>
<dbReference type="Pfam" id="PF13292">
    <property type="entry name" value="DXP_synthase_N"/>
    <property type="match status" value="1"/>
</dbReference>
<evidence type="ECO:0000256" key="5">
    <source>
        <dbReference type="ARBA" id="ARBA00022723"/>
    </source>
</evidence>
<evidence type="ECO:0000256" key="7">
    <source>
        <dbReference type="ARBA" id="ARBA00023052"/>
    </source>
</evidence>
<dbReference type="PROSITE" id="PS00801">
    <property type="entry name" value="TRANSKETOLASE_1"/>
    <property type="match status" value="1"/>
</dbReference>
<dbReference type="GO" id="GO:0016114">
    <property type="term" value="P:terpenoid biosynthetic process"/>
    <property type="evidence" value="ECO:0007669"/>
    <property type="project" value="InterPro"/>
</dbReference>
<protein>
    <submittedName>
        <fullName evidence="8">1-deoxy-D-xylulose-5-phosphate synthase</fullName>
    </submittedName>
</protein>
<dbReference type="InterPro" id="IPR029061">
    <property type="entry name" value="THDP-binding"/>
</dbReference>
<dbReference type="GO" id="GO:0019288">
    <property type="term" value="P:isopentenyl diphosphate biosynthetic process, methylerythritol 4-phosphate pathway"/>
    <property type="evidence" value="ECO:0007669"/>
    <property type="project" value="TreeGrafter"/>
</dbReference>
<accession>T1AB79</accession>
<proteinExistence type="predicted"/>
<organism evidence="8">
    <name type="scientific">mine drainage metagenome</name>
    <dbReference type="NCBI Taxonomy" id="410659"/>
    <lineage>
        <taxon>unclassified sequences</taxon>
        <taxon>metagenomes</taxon>
        <taxon>ecological metagenomes</taxon>
    </lineage>
</organism>
<comment type="cofactor">
    <cofactor evidence="1">
        <name>Mg(2+)</name>
        <dbReference type="ChEBI" id="CHEBI:18420"/>
    </cofactor>
</comment>
<evidence type="ECO:0000256" key="1">
    <source>
        <dbReference type="ARBA" id="ARBA00001946"/>
    </source>
</evidence>
<comment type="cofactor">
    <cofactor evidence="2">
        <name>thiamine diphosphate</name>
        <dbReference type="ChEBI" id="CHEBI:58937"/>
    </cofactor>
</comment>
<dbReference type="GO" id="GO:0046872">
    <property type="term" value="F:metal ion binding"/>
    <property type="evidence" value="ECO:0007669"/>
    <property type="project" value="UniProtKB-KW"/>
</dbReference>
<dbReference type="PANTHER" id="PTHR43322">
    <property type="entry name" value="1-D-DEOXYXYLULOSE 5-PHOSPHATE SYNTHASE-RELATED"/>
    <property type="match status" value="1"/>
</dbReference>
<dbReference type="Gene3D" id="3.40.50.970">
    <property type="match status" value="1"/>
</dbReference>
<evidence type="ECO:0000313" key="8">
    <source>
        <dbReference type="EMBL" id="EQD54297.1"/>
    </source>
</evidence>
<dbReference type="AlphaFoldDB" id="T1AB79"/>
<keyword evidence="6" id="KW-0460">Magnesium</keyword>
<dbReference type="GO" id="GO:0005829">
    <property type="term" value="C:cytosol"/>
    <property type="evidence" value="ECO:0007669"/>
    <property type="project" value="TreeGrafter"/>
</dbReference>
<dbReference type="GO" id="GO:0008661">
    <property type="term" value="F:1-deoxy-D-xylulose-5-phosphate synthase activity"/>
    <property type="evidence" value="ECO:0007669"/>
    <property type="project" value="InterPro"/>
</dbReference>
<keyword evidence="7" id="KW-0786">Thiamine pyrophosphate</keyword>
<gene>
    <name evidence="8" type="ORF">B2A_06053</name>
</gene>
<evidence type="ECO:0000256" key="4">
    <source>
        <dbReference type="ARBA" id="ARBA00022679"/>
    </source>
</evidence>
<evidence type="ECO:0000256" key="6">
    <source>
        <dbReference type="ARBA" id="ARBA00022842"/>
    </source>
</evidence>
<keyword evidence="4" id="KW-0808">Transferase</keyword>
<evidence type="ECO:0000256" key="3">
    <source>
        <dbReference type="ARBA" id="ARBA00011738"/>
    </source>
</evidence>
<keyword evidence="5" id="KW-0479">Metal-binding</keyword>
<name>T1AB79_9ZZZZ</name>
<sequence>MIASYPLLSRIDDPRDLRALPPHLLPELARETRTFLIETVSGIGGHFAAGLGVVELTLALHYVYETPRDLLVWDVGHEAYPHKILTGRRDLLKTIRQAGGLAPFPVRHESPYDSFGVGHAGTAVGAALGFALAHRNRPSPPRVVAVIGD</sequence>
<comment type="subunit">
    <text evidence="3">Homodimer.</text>
</comment>